<dbReference type="EMBL" id="NIDE01000002">
    <property type="protein sequence ID" value="OWK45482.1"/>
    <property type="molecule type" value="Genomic_DNA"/>
</dbReference>
<reference evidence="2" key="1">
    <citation type="submission" date="2017-06" db="EMBL/GenBank/DDBJ databases">
        <title>Genome analysis of Fimbriiglobus ruber SP5, the first member of the order Planctomycetales with confirmed chitinolytic capability.</title>
        <authorList>
            <person name="Ravin N.V."/>
            <person name="Rakitin A.L."/>
            <person name="Ivanova A.A."/>
            <person name="Beletsky A.V."/>
            <person name="Kulichevskaya I.S."/>
            <person name="Mardanov A.V."/>
            <person name="Dedysh S.N."/>
        </authorList>
    </citation>
    <scope>NUCLEOTIDE SEQUENCE [LARGE SCALE GENOMIC DNA]</scope>
    <source>
        <strain evidence="2">SP5</strain>
    </source>
</reference>
<name>A0A225DVT3_9BACT</name>
<organism evidence="1 2">
    <name type="scientific">Fimbriiglobus ruber</name>
    <dbReference type="NCBI Taxonomy" id="1908690"/>
    <lineage>
        <taxon>Bacteria</taxon>
        <taxon>Pseudomonadati</taxon>
        <taxon>Planctomycetota</taxon>
        <taxon>Planctomycetia</taxon>
        <taxon>Gemmatales</taxon>
        <taxon>Gemmataceae</taxon>
        <taxon>Fimbriiglobus</taxon>
    </lineage>
</organism>
<evidence type="ECO:0000313" key="2">
    <source>
        <dbReference type="Proteomes" id="UP000214646"/>
    </source>
</evidence>
<dbReference type="AlphaFoldDB" id="A0A225DVT3"/>
<evidence type="ECO:0000313" key="1">
    <source>
        <dbReference type="EMBL" id="OWK45482.1"/>
    </source>
</evidence>
<proteinExistence type="predicted"/>
<dbReference type="PROSITE" id="PS51257">
    <property type="entry name" value="PROKAR_LIPOPROTEIN"/>
    <property type="match status" value="1"/>
</dbReference>
<dbReference type="RefSeq" id="WP_143392962.1">
    <property type="nucleotide sequence ID" value="NZ_NIDE01000002.1"/>
</dbReference>
<protein>
    <recommendedName>
        <fullName evidence="3">Lipoprotein</fullName>
    </recommendedName>
</protein>
<sequence>MRLSRTFYPGVGFALVWALAPLVLVGCGARTTSVSGTVSLDGKPLDQGKITFRGEDRDAQPRTGEIKAGKYQCDAPVGHVRVEVEAFQAIAKGEATGMGQRNYIPEKYNARTELTADVVAGKPQEFNFDLHSEQKK</sequence>
<accession>A0A225DVT3</accession>
<dbReference type="Proteomes" id="UP000214646">
    <property type="component" value="Unassembled WGS sequence"/>
</dbReference>
<evidence type="ECO:0008006" key="3">
    <source>
        <dbReference type="Google" id="ProtNLM"/>
    </source>
</evidence>
<keyword evidence="2" id="KW-1185">Reference proteome</keyword>
<comment type="caution">
    <text evidence="1">The sequence shown here is derived from an EMBL/GenBank/DDBJ whole genome shotgun (WGS) entry which is preliminary data.</text>
</comment>
<dbReference type="OrthoDB" id="287681at2"/>
<gene>
    <name evidence="1" type="ORF">FRUB_01813</name>
</gene>